<dbReference type="STRING" id="703135.A0A2A9NYQ5"/>
<dbReference type="GO" id="GO:0070390">
    <property type="term" value="C:transcription export complex 2"/>
    <property type="evidence" value="ECO:0007669"/>
    <property type="project" value="TreeGrafter"/>
</dbReference>
<proteinExistence type="predicted"/>
<feature type="compositionally biased region" description="Polar residues" evidence="1">
    <location>
        <begin position="668"/>
        <end position="684"/>
    </location>
</feature>
<evidence type="ECO:0000313" key="4">
    <source>
        <dbReference type="Proteomes" id="UP000242287"/>
    </source>
</evidence>
<feature type="domain" description="SAC3/GANP/THP3 conserved" evidence="2">
    <location>
        <begin position="170"/>
        <end position="421"/>
    </location>
</feature>
<feature type="compositionally biased region" description="Low complexity" evidence="1">
    <location>
        <begin position="554"/>
        <end position="565"/>
    </location>
</feature>
<dbReference type="PANTHER" id="PTHR12436:SF3">
    <property type="entry name" value="GERMINAL-CENTER ASSOCIATED NUCLEAR PROTEIN"/>
    <property type="match status" value="1"/>
</dbReference>
<dbReference type="Proteomes" id="UP000242287">
    <property type="component" value="Unassembled WGS sequence"/>
</dbReference>
<feature type="compositionally biased region" description="Polar residues" evidence="1">
    <location>
        <begin position="85"/>
        <end position="99"/>
    </location>
</feature>
<dbReference type="InterPro" id="IPR005062">
    <property type="entry name" value="SAC3/GANP/THP3_conserved"/>
</dbReference>
<feature type="compositionally biased region" description="Polar residues" evidence="1">
    <location>
        <begin position="567"/>
        <end position="581"/>
    </location>
</feature>
<feature type="region of interest" description="Disordered" evidence="1">
    <location>
        <begin position="668"/>
        <end position="695"/>
    </location>
</feature>
<evidence type="ECO:0000313" key="3">
    <source>
        <dbReference type="EMBL" id="PFH53647.1"/>
    </source>
</evidence>
<dbReference type="InterPro" id="IPR045107">
    <property type="entry name" value="SAC3/GANP/THP3"/>
</dbReference>
<dbReference type="GO" id="GO:0006406">
    <property type="term" value="P:mRNA export from nucleus"/>
    <property type="evidence" value="ECO:0007669"/>
    <property type="project" value="TreeGrafter"/>
</dbReference>
<dbReference type="PANTHER" id="PTHR12436">
    <property type="entry name" value="80 KDA MCM3-ASSOCIATED PROTEIN"/>
    <property type="match status" value="1"/>
</dbReference>
<feature type="compositionally biased region" description="Polar residues" evidence="1">
    <location>
        <begin position="593"/>
        <end position="612"/>
    </location>
</feature>
<evidence type="ECO:0000256" key="1">
    <source>
        <dbReference type="SAM" id="MobiDB-lite"/>
    </source>
</evidence>
<feature type="compositionally biased region" description="Basic and acidic residues" evidence="1">
    <location>
        <begin position="49"/>
        <end position="58"/>
    </location>
</feature>
<accession>A0A2A9NYQ5</accession>
<dbReference type="EMBL" id="KZ301973">
    <property type="protein sequence ID" value="PFH53647.1"/>
    <property type="molecule type" value="Genomic_DNA"/>
</dbReference>
<keyword evidence="4" id="KW-1185">Reference proteome</keyword>
<dbReference type="OrthoDB" id="264795at2759"/>
<feature type="region of interest" description="Disordered" evidence="1">
    <location>
        <begin position="554"/>
        <end position="618"/>
    </location>
</feature>
<feature type="compositionally biased region" description="Basic and acidic residues" evidence="1">
    <location>
        <begin position="582"/>
        <end position="591"/>
    </location>
</feature>
<feature type="region of interest" description="Disordered" evidence="1">
    <location>
        <begin position="1307"/>
        <end position="1329"/>
    </location>
</feature>
<sequence length="1401" mass="156592">MEAVQHNRNFKGRGAMVQETGLVGRRPHSRNRQWVAGENISRSSTPNHAEGERWERGGHRGGRGTRGTSRGMRRFPNVSLHVKHSQNPNDHGASDSENTGHGGDSDIEDGYGIEEPELETAEEREKFYQELVKAREVERKKAIAEGKMDDPLVPKRLEDAITMVGTCMDMCPRFERYRRERENNLFEWETIPGTKRVDHRRAVKMYERAAGDKTLPSDLRPPHVLKRTLDYLFHDLLPRGGFSATHQFIRDRSRAVRNDFTMQHVTGALAIECHDRCARFHILALHFERNSSGFSIALEEQQLMNTLQSLKEFYEDQRGRYQSPTELEMRVYHRLIHIRDQKERSEDIPPFITSHPVFQLTTDFRLHVQKKSAPIRKNSPLVVDEEAMQIFAQLAGVLREQGNIVMIYLVACILERLFGTETIEDIESIRESMSISDIIDGAARFEEINGDDSMMTDVEDAHQEYEVVHPPDPSIVVPAFPTTFNNSKPSQPPFFGPKPTATPASVGNSFSNLVSSQNIFGTTSVFAPISSTPRSSSQAGSAFPSLSVDAAASSLSPPLPQVVNPRPSITINSSSLSNQVETHNKEEDDIRSVTLTNRDLSETDQPSTTFGSGSPLPASRAATEEIASTSMLFVPTPPVLNPAAPAFVAPTVPPVKSVSMSSDLSTIPSHNGLTDTPVNITTEPSHPRPRLSVSTTRRPSIVLPKIVTTTNIDVTNGTISPAQPPPLAKKQPISLPATPTTTPPPQALHLSHIKSGFNGFNNDVLSPLPLASPSGLGLVHNFSPFSSPSKQTIENKLLRRASILNGKGKAKELEPNPQPSNGELKAKATTFYQKCITKKYYELWKKRAMDYAAWLEACRHSDTYRQKVQHQRTARVQILERKRTPLEATLTDTSPKKRIKRRISNDYQPPRTDEELAQRLKEVQILPLKSVALIGSMNYEEHARRWAPGSFLQILKLHLQGKVNVIPASWQVWLSTNPDSDATAIWLERKFDIPNSGHWISENIFSIPLAHCHGASKVDFPGIIVFECTPVQNVGDDIERKYHILDDCARLRDIINAFPGRRHYIPSLFVVRWADQQEPPQTSDFSDMIQKLVSNSVIGDAYVFSITSEAKNLDVKFKEALSCLQLDLSGKLVYLLTINGLYTHFEPLLESFFSEWLENCFVSGEFDWTIYGEVAQATIKLLNDLATIVAPLLALDVPNRLPRFDSTFVDYSDAAYESAFAWFSDVGHDEFFEGILQDLQSHHEIGQEFPARSFLNYIVKTSAHLTQTRAGGSSGAKHIVFRAELKASLEAFETLIKSSQTELSHILNKHMRRSPKRRGPSEETDRSSCFGVKRRRLSASVDLSILGDAETLPPSPQLNGQTSPSPSVSTISLTHGDQPRITVAMLRALTKDLKQKYTGTS</sequence>
<dbReference type="Pfam" id="PF03399">
    <property type="entry name" value="SAC3_GANP"/>
    <property type="match status" value="1"/>
</dbReference>
<reference evidence="3 4" key="1">
    <citation type="submission" date="2014-02" db="EMBL/GenBank/DDBJ databases">
        <title>Transposable element dynamics among asymbiotic and ectomycorrhizal Amanita fungi.</title>
        <authorList>
            <consortium name="DOE Joint Genome Institute"/>
            <person name="Hess J."/>
            <person name="Skrede I."/>
            <person name="Wolfe B."/>
            <person name="LaButti K."/>
            <person name="Ohm R.A."/>
            <person name="Grigoriev I.V."/>
            <person name="Pringle A."/>
        </authorList>
    </citation>
    <scope>NUCLEOTIDE SEQUENCE [LARGE SCALE GENOMIC DNA]</scope>
    <source>
        <strain evidence="3 4">SKay4041</strain>
    </source>
</reference>
<feature type="region of interest" description="Disordered" evidence="1">
    <location>
        <begin position="1348"/>
        <end position="1376"/>
    </location>
</feature>
<evidence type="ECO:0000259" key="2">
    <source>
        <dbReference type="Pfam" id="PF03399"/>
    </source>
</evidence>
<feature type="compositionally biased region" description="Polar residues" evidence="1">
    <location>
        <begin position="1357"/>
        <end position="1375"/>
    </location>
</feature>
<feature type="compositionally biased region" description="Basic residues" evidence="1">
    <location>
        <begin position="1307"/>
        <end position="1318"/>
    </location>
</feature>
<protein>
    <recommendedName>
        <fullName evidence="2">SAC3/GANP/THP3 conserved domain-containing protein</fullName>
    </recommendedName>
</protein>
<dbReference type="GO" id="GO:0005737">
    <property type="term" value="C:cytoplasm"/>
    <property type="evidence" value="ECO:0007669"/>
    <property type="project" value="TreeGrafter"/>
</dbReference>
<feature type="region of interest" description="Disordered" evidence="1">
    <location>
        <begin position="1"/>
        <end position="111"/>
    </location>
</feature>
<gene>
    <name evidence="3" type="ORF">AMATHDRAFT_1283</name>
</gene>
<name>A0A2A9NYQ5_9AGAR</name>
<organism evidence="3 4">
    <name type="scientific">Amanita thiersii Skay4041</name>
    <dbReference type="NCBI Taxonomy" id="703135"/>
    <lineage>
        <taxon>Eukaryota</taxon>
        <taxon>Fungi</taxon>
        <taxon>Dikarya</taxon>
        <taxon>Basidiomycota</taxon>
        <taxon>Agaricomycotina</taxon>
        <taxon>Agaricomycetes</taxon>
        <taxon>Agaricomycetidae</taxon>
        <taxon>Agaricales</taxon>
        <taxon>Pluteineae</taxon>
        <taxon>Amanitaceae</taxon>
        <taxon>Amanita</taxon>
    </lineage>
</organism>
<dbReference type="Gene3D" id="1.25.40.990">
    <property type="match status" value="1"/>
</dbReference>